<dbReference type="InterPro" id="IPR006439">
    <property type="entry name" value="HAD-SF_hydro_IA"/>
</dbReference>
<dbReference type="Gene3D" id="3.40.50.1000">
    <property type="entry name" value="HAD superfamily/HAD-like"/>
    <property type="match status" value="1"/>
</dbReference>
<dbReference type="OrthoDB" id="9776368at2"/>
<dbReference type="EC" id="3.1.3.18" evidence="4"/>
<evidence type="ECO:0000256" key="4">
    <source>
        <dbReference type="ARBA" id="ARBA00013078"/>
    </source>
</evidence>
<dbReference type="InterPro" id="IPR023198">
    <property type="entry name" value="PGP-like_dom2"/>
</dbReference>
<evidence type="ECO:0000256" key="2">
    <source>
        <dbReference type="ARBA" id="ARBA00004818"/>
    </source>
</evidence>
<dbReference type="SFLD" id="SFLDS00003">
    <property type="entry name" value="Haloacid_Dehalogenase"/>
    <property type="match status" value="1"/>
</dbReference>
<comment type="similarity">
    <text evidence="3">Belongs to the HAD-like hydrolase superfamily. CbbY/CbbZ/Gph/YieH family.</text>
</comment>
<dbReference type="Gene3D" id="1.10.150.240">
    <property type="entry name" value="Putative phosphatase, domain 2"/>
    <property type="match status" value="1"/>
</dbReference>
<dbReference type="RefSeq" id="WP_093140925.1">
    <property type="nucleotide sequence ID" value="NZ_FOXF01000008.1"/>
</dbReference>
<dbReference type="GO" id="GO:0006281">
    <property type="term" value="P:DNA repair"/>
    <property type="evidence" value="ECO:0007669"/>
    <property type="project" value="TreeGrafter"/>
</dbReference>
<sequence>MHELRVPQLIMFDLDGTLADTACQLGHAVNEALKAVGYPVISMERLRSYIGNGAALLVARALAGRRDIALTDVDEKLLSDARNVFNEAYLSCCDCKDCIYPGVFTTLSSLKSLGIKLAVVTNKPHRFIEPVLAPSGLLDCFDYWLGSEIISEKKPDPAPLNYVASMLNVNVYDSWMVGDSINDVEAAVNTGIPGIAVTFGYNQGIDFRKAGASRIIDRFSDISEIIRELK</sequence>
<evidence type="ECO:0000256" key="1">
    <source>
        <dbReference type="ARBA" id="ARBA00000830"/>
    </source>
</evidence>
<dbReference type="InterPro" id="IPR041492">
    <property type="entry name" value="HAD_2"/>
</dbReference>
<dbReference type="EMBL" id="FOXF01000008">
    <property type="protein sequence ID" value="SFP19119.1"/>
    <property type="molecule type" value="Genomic_DNA"/>
</dbReference>
<comment type="pathway">
    <text evidence="2">Organic acid metabolism; glycolate biosynthesis; glycolate from 2-phosphoglycolate: step 1/1.</text>
</comment>
<accession>A0A662ZH76</accession>
<dbReference type="GO" id="GO:0005829">
    <property type="term" value="C:cytosol"/>
    <property type="evidence" value="ECO:0007669"/>
    <property type="project" value="TreeGrafter"/>
</dbReference>
<evidence type="ECO:0000313" key="5">
    <source>
        <dbReference type="EMBL" id="SFP19119.1"/>
    </source>
</evidence>
<organism evidence="5 6">
    <name type="scientific">Ruminobacter amylophilus</name>
    <dbReference type="NCBI Taxonomy" id="867"/>
    <lineage>
        <taxon>Bacteria</taxon>
        <taxon>Pseudomonadati</taxon>
        <taxon>Pseudomonadota</taxon>
        <taxon>Gammaproteobacteria</taxon>
        <taxon>Aeromonadales</taxon>
        <taxon>Succinivibrionaceae</taxon>
        <taxon>Ruminobacter</taxon>
    </lineage>
</organism>
<dbReference type="Proteomes" id="UP000243745">
    <property type="component" value="Unassembled WGS sequence"/>
</dbReference>
<dbReference type="InterPro" id="IPR023214">
    <property type="entry name" value="HAD_sf"/>
</dbReference>
<dbReference type="PANTHER" id="PTHR43434">
    <property type="entry name" value="PHOSPHOGLYCOLATE PHOSPHATASE"/>
    <property type="match status" value="1"/>
</dbReference>
<dbReference type="SFLD" id="SFLDG01129">
    <property type="entry name" value="C1.5:_HAD__Beta-PGM__Phosphata"/>
    <property type="match status" value="1"/>
</dbReference>
<protein>
    <recommendedName>
        <fullName evidence="4">phosphoglycolate phosphatase</fullName>
        <ecNumber evidence="4">3.1.3.18</ecNumber>
    </recommendedName>
</protein>
<dbReference type="NCBIfam" id="TIGR01549">
    <property type="entry name" value="HAD-SF-IA-v1"/>
    <property type="match status" value="1"/>
</dbReference>
<dbReference type="PANTHER" id="PTHR43434:SF1">
    <property type="entry name" value="PHOSPHOGLYCOLATE PHOSPHATASE"/>
    <property type="match status" value="1"/>
</dbReference>
<evidence type="ECO:0000313" key="6">
    <source>
        <dbReference type="Proteomes" id="UP000243745"/>
    </source>
</evidence>
<dbReference type="FunFam" id="3.40.50.1000:FF:000022">
    <property type="entry name" value="Phosphoglycolate phosphatase"/>
    <property type="match status" value="1"/>
</dbReference>
<dbReference type="SUPFAM" id="SSF56784">
    <property type="entry name" value="HAD-like"/>
    <property type="match status" value="1"/>
</dbReference>
<comment type="catalytic activity">
    <reaction evidence="1">
        <text>2-phosphoglycolate + H2O = glycolate + phosphate</text>
        <dbReference type="Rhea" id="RHEA:14369"/>
        <dbReference type="ChEBI" id="CHEBI:15377"/>
        <dbReference type="ChEBI" id="CHEBI:29805"/>
        <dbReference type="ChEBI" id="CHEBI:43474"/>
        <dbReference type="ChEBI" id="CHEBI:58033"/>
        <dbReference type="EC" id="3.1.3.18"/>
    </reaction>
</comment>
<dbReference type="SFLD" id="SFLDG01135">
    <property type="entry name" value="C1.5.6:_HAD__Beta-PGM__Phospha"/>
    <property type="match status" value="1"/>
</dbReference>
<keyword evidence="6" id="KW-1185">Reference proteome</keyword>
<reference evidence="5 6" key="1">
    <citation type="submission" date="2016-10" db="EMBL/GenBank/DDBJ databases">
        <authorList>
            <person name="Varghese N."/>
            <person name="Submissions S."/>
        </authorList>
    </citation>
    <scope>NUCLEOTIDE SEQUENCE [LARGE SCALE GENOMIC DNA]</scope>
    <source>
        <strain evidence="5 6">DSM 1361</strain>
    </source>
</reference>
<dbReference type="GO" id="GO:0008967">
    <property type="term" value="F:phosphoglycolate phosphatase activity"/>
    <property type="evidence" value="ECO:0007669"/>
    <property type="project" value="UniProtKB-EC"/>
</dbReference>
<dbReference type="InterPro" id="IPR036412">
    <property type="entry name" value="HAD-like_sf"/>
</dbReference>
<proteinExistence type="inferred from homology"/>
<dbReference type="InterPro" id="IPR050155">
    <property type="entry name" value="HAD-like_hydrolase_sf"/>
</dbReference>
<dbReference type="AlphaFoldDB" id="A0A662ZH76"/>
<evidence type="ECO:0000256" key="3">
    <source>
        <dbReference type="ARBA" id="ARBA00006171"/>
    </source>
</evidence>
<dbReference type="Pfam" id="PF13419">
    <property type="entry name" value="HAD_2"/>
    <property type="match status" value="1"/>
</dbReference>
<gene>
    <name evidence="5" type="ORF">SAMN02910344_00678</name>
</gene>
<name>A0A662ZH76_9GAMM</name>